<dbReference type="Pfam" id="PF04754">
    <property type="entry name" value="Transposase_31"/>
    <property type="match status" value="1"/>
</dbReference>
<evidence type="ECO:0000313" key="3">
    <source>
        <dbReference type="EMBL" id="QQP87899.1"/>
    </source>
</evidence>
<dbReference type="Proteomes" id="UP000595197">
    <property type="component" value="Chromosome"/>
</dbReference>
<feature type="domain" description="Transposase (putative) YhgA-like" evidence="1">
    <location>
        <begin position="8"/>
        <end position="197"/>
    </location>
</feature>
<protein>
    <submittedName>
        <fullName evidence="3">Rpn family recombination-promoting nuclease/putative transposase</fullName>
    </submittedName>
</protein>
<feature type="domain" description="DUF4351" evidence="2">
    <location>
        <begin position="277"/>
        <end position="328"/>
    </location>
</feature>
<keyword evidence="4" id="KW-1185">Reference proteome</keyword>
<dbReference type="EMBL" id="CP067420">
    <property type="protein sequence ID" value="QQP87899.1"/>
    <property type="molecule type" value="Genomic_DNA"/>
</dbReference>
<dbReference type="InterPro" id="IPR006842">
    <property type="entry name" value="Transposase_31"/>
</dbReference>
<dbReference type="Pfam" id="PF14261">
    <property type="entry name" value="DUF4351"/>
    <property type="match status" value="1"/>
</dbReference>
<dbReference type="RefSeq" id="WP_201072035.1">
    <property type="nucleotide sequence ID" value="NZ_CP067420.1"/>
</dbReference>
<proteinExistence type="predicted"/>
<accession>A0ABX7B2K7</accession>
<sequence length="337" mass="38159">MSPRIIRRHDQFFKLLLDQPGAAGTLLKERLPAEVADRLGPDAPELVNTSFVDGELREYRTDRLYRVRIRDGRHAFIFVLVEHKSSPDPDVGLQLLVYMVRIWEWWLRHAGASADDGRRRLPLIMPLVVYHGRSEWQVPLSFADALDFDDEALRPHVVDFRYSLADLGRIDDAVLSRQKALRIGLLILKHGDGNGDLRTKLLTLGRAAAALSVDDLITLVRYIVAEPNEIPPGLLREVLGEILPGQEERVMSIASEQWMAEGIQIGRVQGKAEGRAEGRAEGKAEILLRQLRRRFGTLPEITVQHVLKATDDDLNLWADRIFDASNLEAIFAPRRIN</sequence>
<evidence type="ECO:0000313" key="4">
    <source>
        <dbReference type="Proteomes" id="UP000595197"/>
    </source>
</evidence>
<gene>
    <name evidence="3" type="ORF">IGS68_17680</name>
</gene>
<dbReference type="PANTHER" id="PTHR34611:SF2">
    <property type="entry name" value="INACTIVE RECOMBINATION-PROMOTING NUCLEASE-LIKE PROTEIN RPNE-RELATED"/>
    <property type="match status" value="1"/>
</dbReference>
<dbReference type="InterPro" id="IPR051699">
    <property type="entry name" value="Rpn/YhgA-like_nuclease"/>
</dbReference>
<dbReference type="InterPro" id="IPR025587">
    <property type="entry name" value="DUF4351"/>
</dbReference>
<evidence type="ECO:0000259" key="2">
    <source>
        <dbReference type="Pfam" id="PF14261"/>
    </source>
</evidence>
<organism evidence="3 4">
    <name type="scientific">Skermanella cutis</name>
    <dbReference type="NCBI Taxonomy" id="2775420"/>
    <lineage>
        <taxon>Bacteria</taxon>
        <taxon>Pseudomonadati</taxon>
        <taxon>Pseudomonadota</taxon>
        <taxon>Alphaproteobacteria</taxon>
        <taxon>Rhodospirillales</taxon>
        <taxon>Azospirillaceae</taxon>
        <taxon>Skermanella</taxon>
    </lineage>
</organism>
<evidence type="ECO:0000259" key="1">
    <source>
        <dbReference type="Pfam" id="PF04754"/>
    </source>
</evidence>
<name>A0ABX7B2K7_9PROT</name>
<dbReference type="PANTHER" id="PTHR34611">
    <property type="match status" value="1"/>
</dbReference>
<reference evidence="3" key="1">
    <citation type="submission" date="2021-02" db="EMBL/GenBank/DDBJ databases">
        <title>Skermanella TT6 skin isolate.</title>
        <authorList>
            <person name="Lee K."/>
            <person name="Ganzorig M."/>
        </authorList>
    </citation>
    <scope>NUCLEOTIDE SEQUENCE</scope>
    <source>
        <strain evidence="3">TT6</strain>
    </source>
</reference>